<dbReference type="OrthoDB" id="9797095at2"/>
<protein>
    <recommendedName>
        <fullName evidence="2">GIY-YIG domain-containing protein</fullName>
    </recommendedName>
</protein>
<dbReference type="InterPro" id="IPR035901">
    <property type="entry name" value="GIY-YIG_endonuc_sf"/>
</dbReference>
<dbReference type="InterPro" id="IPR000305">
    <property type="entry name" value="GIY-YIG_endonuc"/>
</dbReference>
<keyword evidence="4" id="KW-1185">Reference proteome</keyword>
<gene>
    <name evidence="3" type="ORF">HR45_09470</name>
</gene>
<dbReference type="PANTHER" id="PTHR34477">
    <property type="entry name" value="UPF0213 PROTEIN YHBQ"/>
    <property type="match status" value="1"/>
</dbReference>
<dbReference type="STRING" id="1515746.HR45_09470"/>
<sequence>MTETQQWHLYMIRCHGGELYTGVTTDVERRFKEHQAGGAKAAKYLRGRGPLQLAYHELIGDKRAAHQREWQVKQLSRTQKLQLIAKKEQGSN</sequence>
<proteinExistence type="inferred from homology"/>
<dbReference type="Gene3D" id="3.40.1440.10">
    <property type="entry name" value="GIY-YIG endonuclease"/>
    <property type="match status" value="1"/>
</dbReference>
<comment type="similarity">
    <text evidence="1">Belongs to the UPF0213 family.</text>
</comment>
<evidence type="ECO:0000259" key="2">
    <source>
        <dbReference type="PROSITE" id="PS50164"/>
    </source>
</evidence>
<evidence type="ECO:0000313" key="3">
    <source>
        <dbReference type="EMBL" id="KFZ37642.1"/>
    </source>
</evidence>
<evidence type="ECO:0000256" key="1">
    <source>
        <dbReference type="ARBA" id="ARBA00007435"/>
    </source>
</evidence>
<dbReference type="Proteomes" id="UP000029264">
    <property type="component" value="Unassembled WGS sequence"/>
</dbReference>
<dbReference type="AlphaFoldDB" id="A0A094JEG6"/>
<dbReference type="InterPro" id="IPR050190">
    <property type="entry name" value="UPF0213_domain"/>
</dbReference>
<comment type="caution">
    <text evidence="3">The sequence shown here is derived from an EMBL/GenBank/DDBJ whole genome shotgun (WGS) entry which is preliminary data.</text>
</comment>
<dbReference type="PROSITE" id="PS50164">
    <property type="entry name" value="GIY_YIG"/>
    <property type="match status" value="1"/>
</dbReference>
<dbReference type="SUPFAM" id="SSF82771">
    <property type="entry name" value="GIY-YIG endonuclease"/>
    <property type="match status" value="1"/>
</dbReference>
<dbReference type="eggNOG" id="COG2827">
    <property type="taxonomic scope" value="Bacteria"/>
</dbReference>
<evidence type="ECO:0000313" key="4">
    <source>
        <dbReference type="Proteomes" id="UP000029264"/>
    </source>
</evidence>
<dbReference type="EMBL" id="JPEO01000005">
    <property type="protein sequence ID" value="KFZ37642.1"/>
    <property type="molecule type" value="Genomic_DNA"/>
</dbReference>
<dbReference type="CDD" id="cd10456">
    <property type="entry name" value="GIY-YIG_UPF0213"/>
    <property type="match status" value="1"/>
</dbReference>
<organism evidence="3 4">
    <name type="scientific">Shewanella mangrovi</name>
    <dbReference type="NCBI Taxonomy" id="1515746"/>
    <lineage>
        <taxon>Bacteria</taxon>
        <taxon>Pseudomonadati</taxon>
        <taxon>Pseudomonadota</taxon>
        <taxon>Gammaproteobacteria</taxon>
        <taxon>Alteromonadales</taxon>
        <taxon>Shewanellaceae</taxon>
        <taxon>Shewanella</taxon>
    </lineage>
</organism>
<dbReference type="RefSeq" id="WP_037442403.1">
    <property type="nucleotide sequence ID" value="NZ_JPEO01000005.1"/>
</dbReference>
<feature type="domain" description="GIY-YIG" evidence="2">
    <location>
        <begin position="5"/>
        <end position="82"/>
    </location>
</feature>
<reference evidence="3 4" key="1">
    <citation type="submission" date="2014-06" db="EMBL/GenBank/DDBJ databases">
        <title>Shewanella sp. YQH10.</title>
        <authorList>
            <person name="Liu Y."/>
            <person name="Zeng R."/>
        </authorList>
    </citation>
    <scope>NUCLEOTIDE SEQUENCE [LARGE SCALE GENOMIC DNA]</scope>
    <source>
        <strain evidence="3 4">YQH10</strain>
    </source>
</reference>
<accession>A0A094JEG6</accession>
<dbReference type="PANTHER" id="PTHR34477:SF1">
    <property type="entry name" value="UPF0213 PROTEIN YHBQ"/>
    <property type="match status" value="1"/>
</dbReference>
<dbReference type="Pfam" id="PF01541">
    <property type="entry name" value="GIY-YIG"/>
    <property type="match status" value="1"/>
</dbReference>
<name>A0A094JEG6_9GAMM</name>